<gene>
    <name evidence="7" type="ORF">RIF29_29296</name>
</gene>
<sequence length="425" mass="48705">MKRNHSSHHHHHPHHHNPEKKNWVMPTISISLLSLTLLLILSLTKTKPSPPSSPSLTKLNPDDVTKILDTGLPKLPRFAYFLTGTKGDVPRVKRVLQALYHPRNYYLLHLDLEASDEERVELGKYVKSEGAMREFGNVMVVGKADLVTYKGPTMIACTLHGVALLLKKVQDWDWFINLSASDYPLMSQDDLLHIFSFMPRDLNFIEHTSNIGWKEYQRAKPIIIDPGLYHSKKSGVYWAKEKRSVPASFKLFTGSAWVVLTKSFLEFCVWGWDNLPRTLLMYYTNFLSSPEGYFHTVICNQKDYQNTTINHDLHYIRWDNPPKQHPILLKSEHFDDMVQSGAPFARKFTKDDPVLDKIDTELLGRSNGRLAPGGWCVGSRLLGKDPCAVYENPDVVKPTLSSKRLEKLIVKLLDSENFRSKQCKS</sequence>
<dbReference type="EMBL" id="JAYWIO010000006">
    <property type="protein sequence ID" value="KAK7255871.1"/>
    <property type="molecule type" value="Genomic_DNA"/>
</dbReference>
<dbReference type="Proteomes" id="UP001372338">
    <property type="component" value="Unassembled WGS sequence"/>
</dbReference>
<dbReference type="GO" id="GO:0015020">
    <property type="term" value="F:glucuronosyltransferase activity"/>
    <property type="evidence" value="ECO:0007669"/>
    <property type="project" value="InterPro"/>
</dbReference>
<accession>A0AAN9EGM4</accession>
<name>A0AAN9EGM4_CROPI</name>
<dbReference type="InterPro" id="IPR044610">
    <property type="entry name" value="GLCAT14A/B/C"/>
</dbReference>
<dbReference type="PANTHER" id="PTHR45719">
    <property type="entry name" value="GLYCOSYLTRANSFERASE"/>
    <property type="match status" value="1"/>
</dbReference>
<dbReference type="AlphaFoldDB" id="A0AAN9EGM4"/>
<dbReference type="GO" id="GO:0016020">
    <property type="term" value="C:membrane"/>
    <property type="evidence" value="ECO:0007669"/>
    <property type="project" value="UniProtKB-SubCell"/>
</dbReference>
<evidence type="ECO:0000313" key="8">
    <source>
        <dbReference type="Proteomes" id="UP001372338"/>
    </source>
</evidence>
<keyword evidence="4" id="KW-0472">Membrane</keyword>
<dbReference type="PANTHER" id="PTHR45719:SF8">
    <property type="entry name" value="BETA-GLUCURONOSYLTRANSFERASE GLCAT14C"/>
    <property type="match status" value="1"/>
</dbReference>
<comment type="caution">
    <text evidence="7">The sequence shown here is derived from an EMBL/GenBank/DDBJ whole genome shotgun (WGS) entry which is preliminary data.</text>
</comment>
<keyword evidence="8" id="KW-1185">Reference proteome</keyword>
<evidence type="ECO:0000256" key="4">
    <source>
        <dbReference type="ARBA" id="ARBA00023136"/>
    </source>
</evidence>
<dbReference type="InterPro" id="IPR003406">
    <property type="entry name" value="Glyco_trans_14"/>
</dbReference>
<comment type="subcellular location">
    <subcellularLocation>
        <location evidence="1">Membrane</location>
        <topology evidence="1">Single-pass type II membrane protein</topology>
    </subcellularLocation>
</comment>
<evidence type="ECO:0000256" key="6">
    <source>
        <dbReference type="SAM" id="MobiDB-lite"/>
    </source>
</evidence>
<feature type="region of interest" description="Disordered" evidence="6">
    <location>
        <begin position="1"/>
        <end position="21"/>
    </location>
</feature>
<evidence type="ECO:0000256" key="2">
    <source>
        <dbReference type="ARBA" id="ARBA00022676"/>
    </source>
</evidence>
<keyword evidence="2" id="KW-0328">Glycosyltransferase</keyword>
<organism evidence="7 8">
    <name type="scientific">Crotalaria pallida</name>
    <name type="common">Smooth rattlebox</name>
    <name type="synonym">Crotalaria striata</name>
    <dbReference type="NCBI Taxonomy" id="3830"/>
    <lineage>
        <taxon>Eukaryota</taxon>
        <taxon>Viridiplantae</taxon>
        <taxon>Streptophyta</taxon>
        <taxon>Embryophyta</taxon>
        <taxon>Tracheophyta</taxon>
        <taxon>Spermatophyta</taxon>
        <taxon>Magnoliopsida</taxon>
        <taxon>eudicotyledons</taxon>
        <taxon>Gunneridae</taxon>
        <taxon>Pentapetalae</taxon>
        <taxon>rosids</taxon>
        <taxon>fabids</taxon>
        <taxon>Fabales</taxon>
        <taxon>Fabaceae</taxon>
        <taxon>Papilionoideae</taxon>
        <taxon>50 kb inversion clade</taxon>
        <taxon>genistoids sensu lato</taxon>
        <taxon>core genistoids</taxon>
        <taxon>Crotalarieae</taxon>
        <taxon>Crotalaria</taxon>
    </lineage>
</organism>
<evidence type="ECO:0000313" key="7">
    <source>
        <dbReference type="EMBL" id="KAK7255871.1"/>
    </source>
</evidence>
<evidence type="ECO:0000256" key="5">
    <source>
        <dbReference type="ARBA" id="ARBA00023180"/>
    </source>
</evidence>
<keyword evidence="3" id="KW-0808">Transferase</keyword>
<evidence type="ECO:0000256" key="3">
    <source>
        <dbReference type="ARBA" id="ARBA00022679"/>
    </source>
</evidence>
<reference evidence="7 8" key="1">
    <citation type="submission" date="2024-01" db="EMBL/GenBank/DDBJ databases">
        <title>The genomes of 5 underutilized Papilionoideae crops provide insights into root nodulation and disease resistanc.</title>
        <authorList>
            <person name="Yuan L."/>
        </authorList>
    </citation>
    <scope>NUCLEOTIDE SEQUENCE [LARGE SCALE GENOMIC DNA]</scope>
    <source>
        <strain evidence="7">ZHUSHIDOU_FW_LH</strain>
        <tissue evidence="7">Leaf</tissue>
    </source>
</reference>
<protein>
    <submittedName>
        <fullName evidence="7">Uncharacterized protein</fullName>
    </submittedName>
</protein>
<dbReference type="Pfam" id="PF02485">
    <property type="entry name" value="Branch"/>
    <property type="match status" value="1"/>
</dbReference>
<feature type="compositionally biased region" description="Basic residues" evidence="6">
    <location>
        <begin position="1"/>
        <end position="18"/>
    </location>
</feature>
<proteinExistence type="predicted"/>
<keyword evidence="5" id="KW-0325">Glycoprotein</keyword>
<evidence type="ECO:0000256" key="1">
    <source>
        <dbReference type="ARBA" id="ARBA00004606"/>
    </source>
</evidence>